<dbReference type="EMBL" id="BAAFGZ010000340">
    <property type="protein sequence ID" value="GAB0137974.1"/>
    <property type="molecule type" value="Genomic_DNA"/>
</dbReference>
<keyword evidence="4 8" id="KW-0507">mRNA processing</keyword>
<keyword evidence="5 8" id="KW-0378">Hydrolase</keyword>
<keyword evidence="6 8" id="KW-0539">Nucleus</keyword>
<comment type="subcellular location">
    <subcellularLocation>
        <location evidence="2 8">Nucleus</location>
    </subcellularLocation>
</comment>
<feature type="region of interest" description="Disordered" evidence="9">
    <location>
        <begin position="1"/>
        <end position="433"/>
    </location>
</feature>
<evidence type="ECO:0000256" key="7">
    <source>
        <dbReference type="ARBA" id="ARBA00047740"/>
    </source>
</evidence>
<evidence type="ECO:0000259" key="10">
    <source>
        <dbReference type="Pfam" id="PF02940"/>
    </source>
</evidence>
<dbReference type="InterPro" id="IPR037009">
    <property type="entry name" value="mRNA_triPase_Cet1_sf"/>
</dbReference>
<evidence type="ECO:0000256" key="1">
    <source>
        <dbReference type="ARBA" id="ARBA00001946"/>
    </source>
</evidence>
<comment type="cofactor">
    <cofactor evidence="1 8">
        <name>Mg(2+)</name>
        <dbReference type="ChEBI" id="CHEBI:18420"/>
    </cofactor>
</comment>
<feature type="region of interest" description="Disordered" evidence="9">
    <location>
        <begin position="461"/>
        <end position="516"/>
    </location>
</feature>
<gene>
    <name evidence="11" type="primary">g6224</name>
    <name evidence="11" type="ORF">EsDP_00006224</name>
</gene>
<feature type="compositionally biased region" description="Polar residues" evidence="9">
    <location>
        <begin position="178"/>
        <end position="189"/>
    </location>
</feature>
<feature type="compositionally biased region" description="Pro residues" evidence="9">
    <location>
        <begin position="495"/>
        <end position="507"/>
    </location>
</feature>
<evidence type="ECO:0000256" key="3">
    <source>
        <dbReference type="ARBA" id="ARBA00006345"/>
    </source>
</evidence>
<comment type="caution">
    <text evidence="11">The sequence shown here is derived from an EMBL/GenBank/DDBJ whole genome shotgun (WGS) entry which is preliminary data.</text>
</comment>
<dbReference type="EC" id="3.6.1.74" evidence="8"/>
<feature type="compositionally biased region" description="Polar residues" evidence="9">
    <location>
        <begin position="1"/>
        <end position="13"/>
    </location>
</feature>
<evidence type="ECO:0000256" key="6">
    <source>
        <dbReference type="ARBA" id="ARBA00023242"/>
    </source>
</evidence>
<evidence type="ECO:0000256" key="2">
    <source>
        <dbReference type="ARBA" id="ARBA00004123"/>
    </source>
</evidence>
<feature type="compositionally biased region" description="Basic and acidic residues" evidence="9">
    <location>
        <begin position="383"/>
        <end position="399"/>
    </location>
</feature>
<comment type="function">
    <text evidence="8">First step of mRNA capping. Converts the 5'-triphosphate end of a nascent mRNA chain into a diphosphate end.</text>
</comment>
<sequence length="808" mass="88760">MDLRSVLNTSDNSDGGPPKAPPTPQQQHQARPSRNPAQIAYREYAQPPPHPSPGRAAGQEYPRHVQQQTQNAYPPHPPYQNSGPQYATRAPQTHHAHHSGSFHDARSPGGMPAPAQSPFRPTQMSTNAPGGASGYPFPPSQGVQDISSPSQRHHYPPGHYAQQHPSQDGYMQREAAHSSGTYVQQHQVPQTPPISTAAGPSQQYLHQRSQSAQSTPTPTSAHSQQPFGPTPSHGSPIQGARAKSEYRHPSQPPTPLGPPQSTNSRSQPGPPTNFTQSPSPYQQRMTSVGGGQQPQSPAPASTHLRRVSGSVHQEPPITEPHRRSKSLHSREHSLSVSPRTLVASVASNSDRAMASPVESGRNPLPTAQGVAGDPDRASTPAKRKLDDRKLSPKELEHRSLRPPPGEVNGGSITNAQPSSSPAEPRNKRLRRSHPPIWAQSAAVLGNKMPNQANFVLQKRAHSHINGKMDGVAKADRRSRHTSPEAARTSASNASKPPPPPPPPPAEPGPQDILGPWEASITGVKPYEEISKTVADFIFIHVINNPDIKEIISRGIQFEIEAKLGTLIDKDTNFRVDRLLDTECVLHDNGRVAFKSSMTEAHHKAFNDFLNDVVIKTDPRAPNGTGRVQVHYKHRREVDRYFELTPELQNRLPGCVRSRLGSRVRNVKARVTYDQRTGEVLNKIVKARIADIDIHMPSNPMDCRLSINLEMNWEGPVQELEQLGPAQNDKSSDRQKDRLSYTQGHYQIDLTQIAQKTDKEHELEIELASPIVLDQGAKAMNGAPHRYQELIEGFLDNVRVLARKARDFG</sequence>
<dbReference type="PANTHER" id="PTHR28118">
    <property type="entry name" value="POLYNUCLEOTIDE 5'-TRIPHOSPHATASE-RELATED"/>
    <property type="match status" value="1"/>
</dbReference>
<dbReference type="Proteomes" id="UP001562357">
    <property type="component" value="Unassembled WGS sequence"/>
</dbReference>
<feature type="compositionally biased region" description="Polar residues" evidence="9">
    <location>
        <begin position="119"/>
        <end position="128"/>
    </location>
</feature>
<feature type="compositionally biased region" description="Polar residues" evidence="9">
    <location>
        <begin position="25"/>
        <end position="36"/>
    </location>
</feature>
<feature type="compositionally biased region" description="Polar residues" evidence="9">
    <location>
        <begin position="141"/>
        <end position="150"/>
    </location>
</feature>
<evidence type="ECO:0000313" key="12">
    <source>
        <dbReference type="Proteomes" id="UP001562357"/>
    </source>
</evidence>
<dbReference type="Pfam" id="PF02940">
    <property type="entry name" value="mRNA_triPase"/>
    <property type="match status" value="1"/>
</dbReference>
<name>A0ABQ0CX01_9HYPO</name>
<evidence type="ECO:0000256" key="8">
    <source>
        <dbReference type="RuleBase" id="RU367053"/>
    </source>
</evidence>
<dbReference type="SUPFAM" id="SSF55154">
    <property type="entry name" value="CYTH-like phosphatases"/>
    <property type="match status" value="1"/>
</dbReference>
<evidence type="ECO:0000256" key="9">
    <source>
        <dbReference type="SAM" id="MobiDB-lite"/>
    </source>
</evidence>
<evidence type="ECO:0000313" key="11">
    <source>
        <dbReference type="EMBL" id="GAB0137974.1"/>
    </source>
</evidence>
<keyword evidence="12" id="KW-1185">Reference proteome</keyword>
<dbReference type="PANTHER" id="PTHR28118:SF1">
    <property type="entry name" value="POLYNUCLEOTIDE 5'-TRIPHOSPHATASE CTL1-RELATED"/>
    <property type="match status" value="1"/>
</dbReference>
<keyword evidence="8" id="KW-0506">mRNA capping</keyword>
<feature type="domain" description="mRNA triphosphatase Cet1-like" evidence="10">
    <location>
        <begin position="527"/>
        <end position="766"/>
    </location>
</feature>
<comment type="similarity">
    <text evidence="3 8">Belongs to the fungal TPase family.</text>
</comment>
<feature type="compositionally biased region" description="Polar residues" evidence="9">
    <location>
        <begin position="263"/>
        <end position="286"/>
    </location>
</feature>
<comment type="subunit">
    <text evidence="8">Heterodimer. The mRNA-capping enzyme is composed of two separate chains alpha and beta, respectively a mRNA guanylyltransferase and an mRNA 5'-triphosphate monophosphatase.</text>
</comment>
<dbReference type="InterPro" id="IPR040343">
    <property type="entry name" value="Cet1/Ctl1"/>
</dbReference>
<dbReference type="Gene3D" id="3.20.100.10">
    <property type="entry name" value="mRNA triphosphatase Cet1-like"/>
    <property type="match status" value="1"/>
</dbReference>
<comment type="catalytic activity">
    <reaction evidence="7">
        <text>a 5'-end triphospho-ribonucleoside in mRNA + H2O = a 5'-end diphospho-ribonucleoside in mRNA + phosphate + H(+)</text>
        <dbReference type="Rhea" id="RHEA:67004"/>
        <dbReference type="Rhea" id="RHEA-COMP:17164"/>
        <dbReference type="Rhea" id="RHEA-COMP:17165"/>
        <dbReference type="ChEBI" id="CHEBI:15377"/>
        <dbReference type="ChEBI" id="CHEBI:15378"/>
        <dbReference type="ChEBI" id="CHEBI:43474"/>
        <dbReference type="ChEBI" id="CHEBI:167616"/>
        <dbReference type="ChEBI" id="CHEBI:167618"/>
        <dbReference type="EC" id="3.6.1.74"/>
    </reaction>
    <physiologicalReaction direction="left-to-right" evidence="7">
        <dbReference type="Rhea" id="RHEA:67005"/>
    </physiologicalReaction>
</comment>
<feature type="compositionally biased region" description="Polar residues" evidence="9">
    <location>
        <begin position="410"/>
        <end position="421"/>
    </location>
</feature>
<dbReference type="InterPro" id="IPR033469">
    <property type="entry name" value="CYTH-like_dom_sf"/>
</dbReference>
<reference evidence="12" key="1">
    <citation type="submission" date="2024-06" db="EMBL/GenBank/DDBJ databases">
        <title>Draft Genome Sequences of Epichloe bromicola Strains Isolated from Elymus ciliaris.</title>
        <authorList>
            <consortium name="Epichloe bromicola genome sequencing consortium"/>
            <person name="Miura A."/>
            <person name="Imano S."/>
            <person name="Ashida A."/>
            <person name="Sato I."/>
            <person name="Chiba S."/>
            <person name="Tanaka A."/>
            <person name="Camagna M."/>
            <person name="Takemoto D."/>
        </authorList>
    </citation>
    <scope>NUCLEOTIDE SEQUENCE [LARGE SCALE GENOMIC DNA]</scope>
    <source>
        <strain evidence="12">DP</strain>
    </source>
</reference>
<protein>
    <recommendedName>
        <fullName evidence="8">mRNA-capping enzyme subunit beta</fullName>
        <ecNumber evidence="8">3.6.1.74</ecNumber>
    </recommendedName>
    <alternativeName>
        <fullName evidence="8">mRNA 5'-phosphatase</fullName>
    </alternativeName>
    <alternativeName>
        <fullName evidence="8">mRNA 5'-triphosphate monophosphatase</fullName>
    </alternativeName>
</protein>
<feature type="compositionally biased region" description="Low complexity" evidence="9">
    <location>
        <begin position="207"/>
        <end position="226"/>
    </location>
</feature>
<accession>A0ABQ0CX01</accession>
<dbReference type="InterPro" id="IPR004206">
    <property type="entry name" value="mRNA_triPase_Cet1"/>
</dbReference>
<proteinExistence type="inferred from homology"/>
<dbReference type="CDD" id="cd07470">
    <property type="entry name" value="CYTH-like_mRNA_RTPase"/>
    <property type="match status" value="1"/>
</dbReference>
<evidence type="ECO:0000256" key="4">
    <source>
        <dbReference type="ARBA" id="ARBA00022664"/>
    </source>
</evidence>
<organism evidence="11 12">
    <name type="scientific">Epichloe bromicola</name>
    <dbReference type="NCBI Taxonomy" id="79588"/>
    <lineage>
        <taxon>Eukaryota</taxon>
        <taxon>Fungi</taxon>
        <taxon>Dikarya</taxon>
        <taxon>Ascomycota</taxon>
        <taxon>Pezizomycotina</taxon>
        <taxon>Sordariomycetes</taxon>
        <taxon>Hypocreomycetidae</taxon>
        <taxon>Hypocreales</taxon>
        <taxon>Clavicipitaceae</taxon>
        <taxon>Epichloe</taxon>
    </lineage>
</organism>
<evidence type="ECO:0000256" key="5">
    <source>
        <dbReference type="ARBA" id="ARBA00022801"/>
    </source>
</evidence>